<name>A0A858BU29_9FIRM</name>
<sequence>MLGKDEVREVTVKINPSGTGISVLINGNFVDRNYLDVQKIGFEFQVGREGGIEVSCTRTNIEDVYSERKMAAAALAGAKATNASRDEFCNSIDNI</sequence>
<dbReference type="EMBL" id="CP048649">
    <property type="protein sequence ID" value="QIB68585.1"/>
    <property type="molecule type" value="Genomic_DNA"/>
</dbReference>
<reference evidence="1 2" key="1">
    <citation type="submission" date="2020-02" db="EMBL/GenBank/DDBJ databases">
        <authorList>
            <person name="Kim Y.B."/>
            <person name="Roh S.W."/>
        </authorList>
    </citation>
    <scope>NUCLEOTIDE SEQUENCE [LARGE SCALE GENOMIC DNA]</scope>
    <source>
        <strain evidence="1 2">DSM 103574</strain>
    </source>
</reference>
<dbReference type="KEGG" id="abut:Ami103574_04280"/>
<protein>
    <submittedName>
        <fullName evidence="1">Uncharacterized protein</fullName>
    </submittedName>
</protein>
<keyword evidence="2" id="KW-1185">Reference proteome</keyword>
<dbReference type="Proteomes" id="UP000466848">
    <property type="component" value="Chromosome"/>
</dbReference>
<gene>
    <name evidence="1" type="ORF">Ami103574_04280</name>
</gene>
<evidence type="ECO:0000313" key="1">
    <source>
        <dbReference type="EMBL" id="QIB68585.1"/>
    </source>
</evidence>
<organism evidence="1 2">
    <name type="scientific">Aminipila butyrica</name>
    <dbReference type="NCBI Taxonomy" id="433296"/>
    <lineage>
        <taxon>Bacteria</taxon>
        <taxon>Bacillati</taxon>
        <taxon>Bacillota</taxon>
        <taxon>Clostridia</taxon>
        <taxon>Peptostreptococcales</taxon>
        <taxon>Anaerovoracaceae</taxon>
        <taxon>Aminipila</taxon>
    </lineage>
</organism>
<accession>A0A858BU29</accession>
<dbReference type="AlphaFoldDB" id="A0A858BU29"/>
<evidence type="ECO:0000313" key="2">
    <source>
        <dbReference type="Proteomes" id="UP000466848"/>
    </source>
</evidence>
<proteinExistence type="predicted"/>
<dbReference type="RefSeq" id="WP_163065448.1">
    <property type="nucleotide sequence ID" value="NZ_CP048649.1"/>
</dbReference>